<evidence type="ECO:0000313" key="4">
    <source>
        <dbReference type="EMBL" id="MDT9594372.1"/>
    </source>
</evidence>
<keyword evidence="2" id="KW-1133">Transmembrane helix</keyword>
<keyword evidence="5" id="KW-1185">Reference proteome</keyword>
<dbReference type="RefSeq" id="WP_315734076.1">
    <property type="nucleotide sequence ID" value="NZ_JAVYII010000006.1"/>
</dbReference>
<accession>A0ABU3Q004</accession>
<proteinExistence type="inferred from homology"/>
<dbReference type="PANTHER" id="PTHR43081:SF1">
    <property type="entry name" value="ADENYLATE CYCLASE, TERMINAL-DIFFERENTIATION SPECIFIC"/>
    <property type="match status" value="1"/>
</dbReference>
<organism evidence="4 5">
    <name type="scientific">Nocardioides imazamoxiresistens</name>
    <dbReference type="NCBI Taxonomy" id="3231893"/>
    <lineage>
        <taxon>Bacteria</taxon>
        <taxon>Bacillati</taxon>
        <taxon>Actinomycetota</taxon>
        <taxon>Actinomycetes</taxon>
        <taxon>Propionibacteriales</taxon>
        <taxon>Nocardioidaceae</taxon>
        <taxon>Nocardioides</taxon>
    </lineage>
</organism>
<dbReference type="SMART" id="SM00044">
    <property type="entry name" value="CYCc"/>
    <property type="match status" value="1"/>
</dbReference>
<dbReference type="CDD" id="cd07302">
    <property type="entry name" value="CHD"/>
    <property type="match status" value="1"/>
</dbReference>
<keyword evidence="2" id="KW-0472">Membrane</keyword>
<dbReference type="PROSITE" id="PS50125">
    <property type="entry name" value="GUANYLATE_CYCLASE_2"/>
    <property type="match status" value="1"/>
</dbReference>
<dbReference type="InterPro" id="IPR050697">
    <property type="entry name" value="Adenylyl/Guanylyl_Cyclase_3/4"/>
</dbReference>
<dbReference type="GO" id="GO:0016829">
    <property type="term" value="F:lyase activity"/>
    <property type="evidence" value="ECO:0007669"/>
    <property type="project" value="UniProtKB-KW"/>
</dbReference>
<dbReference type="PANTHER" id="PTHR43081">
    <property type="entry name" value="ADENYLATE CYCLASE, TERMINAL-DIFFERENTIATION SPECIFIC-RELATED"/>
    <property type="match status" value="1"/>
</dbReference>
<reference evidence="4 5" key="1">
    <citation type="submission" date="2023-08" db="EMBL/GenBank/DDBJ databases">
        <title>Nocardioides seae sp. nov., a bacterium isolated from a soil.</title>
        <authorList>
            <person name="Wang X."/>
        </authorList>
    </citation>
    <scope>NUCLEOTIDE SEQUENCE [LARGE SCALE GENOMIC DNA]</scope>
    <source>
        <strain evidence="4 5">YZH12</strain>
    </source>
</reference>
<keyword evidence="2" id="KW-0812">Transmembrane</keyword>
<comment type="similarity">
    <text evidence="1">Belongs to the adenylyl cyclase class-3 family.</text>
</comment>
<protein>
    <submittedName>
        <fullName evidence="4">Adenylate/guanylate cyclase domain-containing protein</fullName>
        <ecNumber evidence="4">4.6.1.-</ecNumber>
    </submittedName>
</protein>
<dbReference type="InterPro" id="IPR029787">
    <property type="entry name" value="Nucleotide_cyclase"/>
</dbReference>
<evidence type="ECO:0000256" key="2">
    <source>
        <dbReference type="SAM" id="Phobius"/>
    </source>
</evidence>
<sequence>MSDPTAQTLLVVGLVLLVVALVAVAVLAVLWSRARRAAQALAVEVAGLREELQRPRGRGGQLVAALPAPREAVRAVWETVERVRDQGVGGALRSSVEELAGWAQVERPDLVRLAARDGRVAILFSDIEGSTPLNESLGDRAWVRLLARHDRVVRRAVEARGGQVVKTQGDGFMVAFGPADDAVAAACAVQQALEGRGRRRAETRVRVRIGIHRGSVLHRENDLFGRNVAYAARVAGLARGGEVLVSDAVATDLVDPALRARLTEPREAALKGLEGTHLLHRVRTSDP</sequence>
<evidence type="ECO:0000259" key="3">
    <source>
        <dbReference type="PROSITE" id="PS50125"/>
    </source>
</evidence>
<name>A0ABU3Q004_9ACTN</name>
<feature type="domain" description="Guanylate cyclase" evidence="3">
    <location>
        <begin position="121"/>
        <end position="235"/>
    </location>
</feature>
<dbReference type="InterPro" id="IPR001054">
    <property type="entry name" value="A/G_cyclase"/>
</dbReference>
<gene>
    <name evidence="4" type="ORF">RDV89_14905</name>
</gene>
<dbReference type="EC" id="4.6.1.-" evidence="4"/>
<dbReference type="SUPFAM" id="SSF55073">
    <property type="entry name" value="Nucleotide cyclase"/>
    <property type="match status" value="1"/>
</dbReference>
<dbReference type="Proteomes" id="UP001268542">
    <property type="component" value="Unassembled WGS sequence"/>
</dbReference>
<keyword evidence="4" id="KW-0456">Lyase</keyword>
<dbReference type="Pfam" id="PF00211">
    <property type="entry name" value="Guanylate_cyc"/>
    <property type="match status" value="1"/>
</dbReference>
<dbReference type="EMBL" id="JAVYII010000006">
    <property type="protein sequence ID" value="MDT9594372.1"/>
    <property type="molecule type" value="Genomic_DNA"/>
</dbReference>
<feature type="transmembrane region" description="Helical" evidence="2">
    <location>
        <begin position="6"/>
        <end position="31"/>
    </location>
</feature>
<comment type="caution">
    <text evidence="4">The sequence shown here is derived from an EMBL/GenBank/DDBJ whole genome shotgun (WGS) entry which is preliminary data.</text>
</comment>
<evidence type="ECO:0000256" key="1">
    <source>
        <dbReference type="ARBA" id="ARBA00005381"/>
    </source>
</evidence>
<evidence type="ECO:0000313" key="5">
    <source>
        <dbReference type="Proteomes" id="UP001268542"/>
    </source>
</evidence>
<dbReference type="Gene3D" id="3.30.70.1230">
    <property type="entry name" value="Nucleotide cyclase"/>
    <property type="match status" value="1"/>
</dbReference>